<dbReference type="SUPFAM" id="SSF55486">
    <property type="entry name" value="Metalloproteases ('zincins'), catalytic domain"/>
    <property type="match status" value="1"/>
</dbReference>
<dbReference type="AlphaFoldDB" id="A0AAV8YFD0"/>
<dbReference type="EMBL" id="JANEYF010002177">
    <property type="protein sequence ID" value="KAJ8950378.1"/>
    <property type="molecule type" value="Genomic_DNA"/>
</dbReference>
<gene>
    <name evidence="1" type="ORF">NQ314_007917</name>
</gene>
<comment type="caution">
    <text evidence="1">The sequence shown here is derived from an EMBL/GenBank/DDBJ whole genome shotgun (WGS) entry which is preliminary data.</text>
</comment>
<sequence length="83" mass="9812">MKEILNFDYIQYVETGKEGLYGGSVSLADYCPYIQEFTWRSNNVIVRGSHCQYVENNPSKLLKMSRKFIRGLISLYYFIVLNW</sequence>
<proteinExistence type="predicted"/>
<organism evidence="1 2">
    <name type="scientific">Rhamnusium bicolor</name>
    <dbReference type="NCBI Taxonomy" id="1586634"/>
    <lineage>
        <taxon>Eukaryota</taxon>
        <taxon>Metazoa</taxon>
        <taxon>Ecdysozoa</taxon>
        <taxon>Arthropoda</taxon>
        <taxon>Hexapoda</taxon>
        <taxon>Insecta</taxon>
        <taxon>Pterygota</taxon>
        <taxon>Neoptera</taxon>
        <taxon>Endopterygota</taxon>
        <taxon>Coleoptera</taxon>
        <taxon>Polyphaga</taxon>
        <taxon>Cucujiformia</taxon>
        <taxon>Chrysomeloidea</taxon>
        <taxon>Cerambycidae</taxon>
        <taxon>Lepturinae</taxon>
        <taxon>Rhagiini</taxon>
        <taxon>Rhamnusium</taxon>
    </lineage>
</organism>
<name>A0AAV8YFD0_9CUCU</name>
<dbReference type="Proteomes" id="UP001162156">
    <property type="component" value="Unassembled WGS sequence"/>
</dbReference>
<evidence type="ECO:0000313" key="2">
    <source>
        <dbReference type="Proteomes" id="UP001162156"/>
    </source>
</evidence>
<reference evidence="1" key="1">
    <citation type="journal article" date="2023" name="Insect Mol. Biol.">
        <title>Genome sequencing provides insights into the evolution of gene families encoding plant cell wall-degrading enzymes in longhorned beetles.</title>
        <authorList>
            <person name="Shin N.R."/>
            <person name="Okamura Y."/>
            <person name="Kirsch R."/>
            <person name="Pauchet Y."/>
        </authorList>
    </citation>
    <scope>NUCLEOTIDE SEQUENCE</scope>
    <source>
        <strain evidence="1">RBIC_L_NR</strain>
    </source>
</reference>
<protein>
    <submittedName>
        <fullName evidence="1">Uncharacterized protein</fullName>
    </submittedName>
</protein>
<keyword evidence="2" id="KW-1185">Reference proteome</keyword>
<accession>A0AAV8YFD0</accession>
<evidence type="ECO:0000313" key="1">
    <source>
        <dbReference type="EMBL" id="KAJ8950378.1"/>
    </source>
</evidence>